<feature type="non-terminal residue" evidence="2">
    <location>
        <position position="1"/>
    </location>
</feature>
<feature type="transmembrane region" description="Helical" evidence="1">
    <location>
        <begin position="396"/>
        <end position="416"/>
    </location>
</feature>
<evidence type="ECO:0000256" key="1">
    <source>
        <dbReference type="SAM" id="Phobius"/>
    </source>
</evidence>
<feature type="transmembrane region" description="Helical" evidence="1">
    <location>
        <begin position="285"/>
        <end position="308"/>
    </location>
</feature>
<feature type="transmembrane region" description="Helical" evidence="1">
    <location>
        <begin position="320"/>
        <end position="344"/>
    </location>
</feature>
<proteinExistence type="predicted"/>
<evidence type="ECO:0000313" key="2">
    <source>
        <dbReference type="EMBL" id="SVB33386.1"/>
    </source>
</evidence>
<feature type="transmembrane region" description="Helical" evidence="1">
    <location>
        <begin position="253"/>
        <end position="273"/>
    </location>
</feature>
<gene>
    <name evidence="2" type="ORF">METZ01_LOCUS186240</name>
</gene>
<name>A0A382D4E8_9ZZZZ</name>
<dbReference type="AlphaFoldDB" id="A0A382D4E8"/>
<keyword evidence="1" id="KW-0472">Membrane</keyword>
<reference evidence="2" key="1">
    <citation type="submission" date="2018-05" db="EMBL/GenBank/DDBJ databases">
        <authorList>
            <person name="Lanie J.A."/>
            <person name="Ng W.-L."/>
            <person name="Kazmierczak K.M."/>
            <person name="Andrzejewski T.M."/>
            <person name="Davidsen T.M."/>
            <person name="Wayne K.J."/>
            <person name="Tettelin H."/>
            <person name="Glass J.I."/>
            <person name="Rusch D."/>
            <person name="Podicherti R."/>
            <person name="Tsui H.-C.T."/>
            <person name="Winkler M.E."/>
        </authorList>
    </citation>
    <scope>NUCLEOTIDE SEQUENCE</scope>
</reference>
<protein>
    <submittedName>
        <fullName evidence="2">Uncharacterized protein</fullName>
    </submittedName>
</protein>
<keyword evidence="1" id="KW-0812">Transmembrane</keyword>
<accession>A0A382D4E8</accession>
<keyword evidence="1" id="KW-1133">Transmembrane helix</keyword>
<feature type="transmembrane region" description="Helical" evidence="1">
    <location>
        <begin position="428"/>
        <end position="450"/>
    </location>
</feature>
<dbReference type="EMBL" id="UINC01037622">
    <property type="protein sequence ID" value="SVB33386.1"/>
    <property type="molecule type" value="Genomic_DNA"/>
</dbReference>
<feature type="transmembrane region" description="Helical" evidence="1">
    <location>
        <begin position="356"/>
        <end position="376"/>
    </location>
</feature>
<sequence>LTAVQDILLGLISADGQRLVLRTGELESRLTRSTIQSTTPPSSLIEELVAARVVRRRSQDGESWLELAHECLIPEVSRWLTANVYEVKQARGLLERSVENYRAHRLILDRDSLDLLLPFLDQLGLAGEEADLLTLSLLRRGSDVPDWLARLAPSASDIILDAMQENDTTVRLSAVVSSRPVRGSQLNARLRTLALWDEDLGVRKAASIELADWFGSAVEAVIARAADEKRVGRIRRAISLAIVREHNNRLVQLPHLSFAVSFMVMLGLILVRLRRDGMSIIRQGVGGTGGGAMSGLLGGLLLGIGLALARHPVGFEVTSAIFLLSCLGMFVGAFGGAAVSFGMIAADEIAYRHSRWWRVAGGALGGAFIGACVHLFSMDALNMIFGRNLTGLAGGLEGGLIGAGVVMGPVLVNRFFPDNSSWHDILHILGGGLGGMCAGAVLTIIGGNLFSSSLEIVRQSFADSQIRLEPLFLFFGEGHFGMTTKIALGALEGFLFGGGVMTGIKVFAQPNERKAVTGDG</sequence>
<organism evidence="2">
    <name type="scientific">marine metagenome</name>
    <dbReference type="NCBI Taxonomy" id="408172"/>
    <lineage>
        <taxon>unclassified sequences</taxon>
        <taxon>metagenomes</taxon>
        <taxon>ecological metagenomes</taxon>
    </lineage>
</organism>